<dbReference type="InterPro" id="IPR050300">
    <property type="entry name" value="GDXG_lipolytic_enzyme"/>
</dbReference>
<name>A0A1Y2N011_PSEAH</name>
<dbReference type="EC" id="3.1.1.83" evidence="5"/>
<evidence type="ECO:0000256" key="3">
    <source>
        <dbReference type="PROSITE-ProRule" id="PRU10038"/>
    </source>
</evidence>
<dbReference type="Pfam" id="PF07859">
    <property type="entry name" value="Abhydrolase_3"/>
    <property type="match status" value="1"/>
</dbReference>
<evidence type="ECO:0000259" key="4">
    <source>
        <dbReference type="Pfam" id="PF07859"/>
    </source>
</evidence>
<dbReference type="STRING" id="2074.BG845_02518"/>
<keyword evidence="6" id="KW-1185">Reference proteome</keyword>
<dbReference type="InterPro" id="IPR002168">
    <property type="entry name" value="Lipase_GDXG_HIS_AS"/>
</dbReference>
<dbReference type="RefSeq" id="WP_158092143.1">
    <property type="nucleotide sequence ID" value="NZ_AP018920.1"/>
</dbReference>
<evidence type="ECO:0000256" key="1">
    <source>
        <dbReference type="ARBA" id="ARBA00010515"/>
    </source>
</evidence>
<evidence type="ECO:0000313" key="5">
    <source>
        <dbReference type="EMBL" id="OSY40760.1"/>
    </source>
</evidence>
<dbReference type="InterPro" id="IPR033140">
    <property type="entry name" value="Lipase_GDXG_put_SER_AS"/>
</dbReference>
<protein>
    <submittedName>
        <fullName evidence="5">Monoterpene epsilon-lactone hydrolase</fullName>
        <ecNumber evidence="5">3.1.1.83</ecNumber>
    </submittedName>
</protein>
<dbReference type="PROSITE" id="PS01173">
    <property type="entry name" value="LIPASE_GDXG_HIS"/>
    <property type="match status" value="1"/>
</dbReference>
<dbReference type="OrthoDB" id="128186at2"/>
<feature type="active site" evidence="3">
    <location>
        <position position="148"/>
    </location>
</feature>
<dbReference type="Gene3D" id="3.40.50.1820">
    <property type="entry name" value="alpha/beta hydrolase"/>
    <property type="match status" value="1"/>
</dbReference>
<dbReference type="GO" id="GO:0004806">
    <property type="term" value="F:triacylglycerol lipase activity"/>
    <property type="evidence" value="ECO:0007669"/>
    <property type="project" value="TreeGrafter"/>
</dbReference>
<dbReference type="InterPro" id="IPR029058">
    <property type="entry name" value="AB_hydrolase_fold"/>
</dbReference>
<dbReference type="InterPro" id="IPR013094">
    <property type="entry name" value="AB_hydrolase_3"/>
</dbReference>
<reference evidence="5 6" key="1">
    <citation type="submission" date="2016-09" db="EMBL/GenBank/DDBJ databases">
        <title>Pseudonocardia autotrophica DSM535, a candidate organism with high potential of specific P450 cytochromes.</title>
        <authorList>
            <person name="Grumaz C."/>
            <person name="Vainshtein Y."/>
            <person name="Kirstahler P."/>
            <person name="Sohn K."/>
        </authorList>
    </citation>
    <scope>NUCLEOTIDE SEQUENCE [LARGE SCALE GENOMIC DNA]</scope>
    <source>
        <strain evidence="5 6">DSM 535</strain>
    </source>
</reference>
<dbReference type="EMBL" id="MIGB01000011">
    <property type="protein sequence ID" value="OSY40760.1"/>
    <property type="molecule type" value="Genomic_DNA"/>
</dbReference>
<dbReference type="Proteomes" id="UP000194360">
    <property type="component" value="Unassembled WGS sequence"/>
</dbReference>
<proteinExistence type="inferred from homology"/>
<dbReference type="PANTHER" id="PTHR48081:SF30">
    <property type="entry name" value="ACETYL-HYDROLASE LIPR-RELATED"/>
    <property type="match status" value="1"/>
</dbReference>
<feature type="domain" description="Alpha/beta hydrolase fold-3" evidence="4">
    <location>
        <begin position="76"/>
        <end position="274"/>
    </location>
</feature>
<dbReference type="PROSITE" id="PS01174">
    <property type="entry name" value="LIPASE_GDXG_SER"/>
    <property type="match status" value="1"/>
</dbReference>
<sequence>MSPLPGTSPEFRDLVDQLRARPFEADTRPVADLRAGFERFAAQLADPPEVHTEQVEANGVPAEWARRPAGTTRGVLLYLHGGGFTIGSVPAFRDLSARLAVRTGCAVLTVEYRRAPEHRFPAALDDAVAAYEWLRAAGAGPVVVAGDSAGGGLALSTALVARDRGLDPPDGLALISPLLDLAHTGRSVQMNAPIDPIVTPAGSHAYAERYLGADGDPYDPLASPLFADLTGLPPTYVQVGTTECLLDDALRAARRLRDAGVDTDLDVWPDMLHIMPFFASRVPEGDAALQAVVNFVRSRTDGDAR</sequence>
<dbReference type="AlphaFoldDB" id="A0A1Y2N011"/>
<comment type="similarity">
    <text evidence="1">Belongs to the 'GDXG' lipolytic enzyme family.</text>
</comment>
<gene>
    <name evidence="5" type="primary">mlhB_1</name>
    <name evidence="5" type="ORF">BG845_02518</name>
</gene>
<dbReference type="PANTHER" id="PTHR48081">
    <property type="entry name" value="AB HYDROLASE SUPERFAMILY PROTEIN C4A8.06C"/>
    <property type="match status" value="1"/>
</dbReference>
<dbReference type="SUPFAM" id="SSF53474">
    <property type="entry name" value="alpha/beta-Hydrolases"/>
    <property type="match status" value="1"/>
</dbReference>
<evidence type="ECO:0000256" key="2">
    <source>
        <dbReference type="ARBA" id="ARBA00022801"/>
    </source>
</evidence>
<organism evidence="5 6">
    <name type="scientific">Pseudonocardia autotrophica</name>
    <name type="common">Amycolata autotrophica</name>
    <name type="synonym">Nocardia autotrophica</name>
    <dbReference type="NCBI Taxonomy" id="2074"/>
    <lineage>
        <taxon>Bacteria</taxon>
        <taxon>Bacillati</taxon>
        <taxon>Actinomycetota</taxon>
        <taxon>Actinomycetes</taxon>
        <taxon>Pseudonocardiales</taxon>
        <taxon>Pseudonocardiaceae</taxon>
        <taxon>Pseudonocardia</taxon>
    </lineage>
</organism>
<accession>A0A1Y2N011</accession>
<keyword evidence="2 5" id="KW-0378">Hydrolase</keyword>
<evidence type="ECO:0000313" key="6">
    <source>
        <dbReference type="Proteomes" id="UP000194360"/>
    </source>
</evidence>
<comment type="caution">
    <text evidence="5">The sequence shown here is derived from an EMBL/GenBank/DDBJ whole genome shotgun (WGS) entry which is preliminary data.</text>
</comment>